<dbReference type="OrthoDB" id="9794834at2"/>
<dbReference type="InterPro" id="IPR001387">
    <property type="entry name" value="Cro/C1-type_HTH"/>
</dbReference>
<dbReference type="EMBL" id="JACBZO010000001">
    <property type="protein sequence ID" value="NYI42606.1"/>
    <property type="molecule type" value="Genomic_DNA"/>
</dbReference>
<comment type="caution">
    <text evidence="3">The sequence shown here is derived from an EMBL/GenBank/DDBJ whole genome shotgun (WGS) entry which is preliminary data.</text>
</comment>
<dbReference type="RefSeq" id="WP_062075568.1">
    <property type="nucleotide sequence ID" value="NZ_BBRC01000011.1"/>
</dbReference>
<dbReference type="PROSITE" id="PS50943">
    <property type="entry name" value="HTH_CROC1"/>
    <property type="match status" value="1"/>
</dbReference>
<dbReference type="SUPFAM" id="SSF47413">
    <property type="entry name" value="lambda repressor-like DNA-binding domains"/>
    <property type="match status" value="1"/>
</dbReference>
<dbReference type="InterPro" id="IPR052345">
    <property type="entry name" value="Rad_response_metalloprotease"/>
</dbReference>
<evidence type="ECO:0000259" key="2">
    <source>
        <dbReference type="PROSITE" id="PS50943"/>
    </source>
</evidence>
<dbReference type="PANTHER" id="PTHR43236">
    <property type="entry name" value="ANTITOXIN HIGA1"/>
    <property type="match status" value="1"/>
</dbReference>
<dbReference type="Pfam" id="PF01381">
    <property type="entry name" value="HTH_3"/>
    <property type="match status" value="1"/>
</dbReference>
<sequence>MTATFPDHLVASPGAVLEEWLDERRMSQREFADRTSKSEKFISQLINAKASLTADTAHDLELVTGVSADTWLRMEGSYRAMLRRRQAIDAAGAADSPVEAVLLKFLRDAGIVTAPARAKGEQVVQVFSLLGVSSTDGLARLTRRHSAAFRVSTSFTPDPVATEVMIALAQRQGVMIVRGSFDPEAMLANLPALRALTRSAPAQGALEARELLASAGVALVFLPNVPKAHCNGVTLWGPGGPVVAITDRGRREDIFWFTLFHELSHVLDGQRDAIYLEGPSGAEKPEAERRADEFATELLVPRAQEHLLAQIESFDDLALVARQLGVGEGVVIGQLHHRELKLPSWGQRRLAKVVVAGA</sequence>
<dbReference type="AlphaFoldDB" id="A0A7Y9ZCI3"/>
<dbReference type="CDD" id="cd00093">
    <property type="entry name" value="HTH_XRE"/>
    <property type="match status" value="1"/>
</dbReference>
<feature type="domain" description="HTH cro/C1-type" evidence="2">
    <location>
        <begin position="17"/>
        <end position="71"/>
    </location>
</feature>
<dbReference type="SMART" id="SM00530">
    <property type="entry name" value="HTH_XRE"/>
    <property type="match status" value="1"/>
</dbReference>
<evidence type="ECO:0000256" key="1">
    <source>
        <dbReference type="ARBA" id="ARBA00007227"/>
    </source>
</evidence>
<dbReference type="InterPro" id="IPR010359">
    <property type="entry name" value="IrrE_HExxH"/>
</dbReference>
<dbReference type="Pfam" id="PF06114">
    <property type="entry name" value="Peptidase_M78"/>
    <property type="match status" value="1"/>
</dbReference>
<dbReference type="PANTHER" id="PTHR43236:SF2">
    <property type="entry name" value="BLL0069 PROTEIN"/>
    <property type="match status" value="1"/>
</dbReference>
<organism evidence="3 4">
    <name type="scientific">Demequina lutea</name>
    <dbReference type="NCBI Taxonomy" id="431489"/>
    <lineage>
        <taxon>Bacteria</taxon>
        <taxon>Bacillati</taxon>
        <taxon>Actinomycetota</taxon>
        <taxon>Actinomycetes</taxon>
        <taxon>Micrococcales</taxon>
        <taxon>Demequinaceae</taxon>
        <taxon>Demequina</taxon>
    </lineage>
</organism>
<evidence type="ECO:0000313" key="4">
    <source>
        <dbReference type="Proteomes" id="UP000547973"/>
    </source>
</evidence>
<name>A0A7Y9ZCI3_9MICO</name>
<dbReference type="Proteomes" id="UP000547973">
    <property type="component" value="Unassembled WGS sequence"/>
</dbReference>
<dbReference type="Gene3D" id="1.10.260.40">
    <property type="entry name" value="lambda repressor-like DNA-binding domains"/>
    <property type="match status" value="1"/>
</dbReference>
<dbReference type="GO" id="GO:0003677">
    <property type="term" value="F:DNA binding"/>
    <property type="evidence" value="ECO:0007669"/>
    <property type="project" value="InterPro"/>
</dbReference>
<dbReference type="InterPro" id="IPR010982">
    <property type="entry name" value="Lambda_DNA-bd_dom_sf"/>
</dbReference>
<accession>A0A7Y9ZCI3</accession>
<comment type="similarity">
    <text evidence="1">Belongs to the short-chain fatty acyl-CoA assimilation regulator (ScfR) family.</text>
</comment>
<evidence type="ECO:0000313" key="3">
    <source>
        <dbReference type="EMBL" id="NYI42606.1"/>
    </source>
</evidence>
<proteinExistence type="inferred from homology"/>
<gene>
    <name evidence="3" type="ORF">BKA03_002725</name>
</gene>
<reference evidence="3 4" key="1">
    <citation type="submission" date="2020-07" db="EMBL/GenBank/DDBJ databases">
        <title>Sequencing the genomes of 1000 actinobacteria strains.</title>
        <authorList>
            <person name="Klenk H.-P."/>
        </authorList>
    </citation>
    <scope>NUCLEOTIDE SEQUENCE [LARGE SCALE GENOMIC DNA]</scope>
    <source>
        <strain evidence="3 4">DSM 19970</strain>
    </source>
</reference>
<protein>
    <submittedName>
        <fullName evidence="3">HTH-type transcriptional regulator/antitoxin HigA</fullName>
    </submittedName>
</protein>
<keyword evidence="4" id="KW-1185">Reference proteome</keyword>